<name>A0ABV6NC71_9BACI</name>
<accession>A0ABV6NC71</accession>
<evidence type="ECO:0000313" key="2">
    <source>
        <dbReference type="EMBL" id="MFC0557733.1"/>
    </source>
</evidence>
<evidence type="ECO:0000313" key="3">
    <source>
        <dbReference type="Proteomes" id="UP001589833"/>
    </source>
</evidence>
<proteinExistence type="predicted"/>
<organism evidence="2 3">
    <name type="scientific">Halalkalibacter alkalisediminis</name>
    <dbReference type="NCBI Taxonomy" id="935616"/>
    <lineage>
        <taxon>Bacteria</taxon>
        <taxon>Bacillati</taxon>
        <taxon>Bacillota</taxon>
        <taxon>Bacilli</taxon>
        <taxon>Bacillales</taxon>
        <taxon>Bacillaceae</taxon>
        <taxon>Halalkalibacter</taxon>
    </lineage>
</organism>
<comment type="caution">
    <text evidence="2">The sequence shown here is derived from an EMBL/GenBank/DDBJ whole genome shotgun (WGS) entry which is preliminary data.</text>
</comment>
<dbReference type="Proteomes" id="UP001589833">
    <property type="component" value="Unassembled WGS sequence"/>
</dbReference>
<reference evidence="2 3" key="1">
    <citation type="submission" date="2024-09" db="EMBL/GenBank/DDBJ databases">
        <authorList>
            <person name="Sun Q."/>
            <person name="Mori K."/>
        </authorList>
    </citation>
    <scope>NUCLEOTIDE SEQUENCE [LARGE SCALE GENOMIC DNA]</scope>
    <source>
        <strain evidence="2 3">NCAIM B.02301</strain>
    </source>
</reference>
<evidence type="ECO:0000256" key="1">
    <source>
        <dbReference type="SAM" id="MobiDB-lite"/>
    </source>
</evidence>
<dbReference type="EMBL" id="JBHLTR010000003">
    <property type="protein sequence ID" value="MFC0557733.1"/>
    <property type="molecule type" value="Genomic_DNA"/>
</dbReference>
<keyword evidence="3" id="KW-1185">Reference proteome</keyword>
<gene>
    <name evidence="2" type="ORF">ACFFH4_01530</name>
</gene>
<feature type="region of interest" description="Disordered" evidence="1">
    <location>
        <begin position="19"/>
        <end position="38"/>
    </location>
</feature>
<protein>
    <submittedName>
        <fullName evidence="2">Uncharacterized protein</fullName>
    </submittedName>
</protein>
<dbReference type="RefSeq" id="WP_273843088.1">
    <property type="nucleotide sequence ID" value="NZ_JAQQWT010000006.1"/>
</dbReference>
<sequence>MKSLEKPFSDYWYGEKAIEKSIQTTEPNPDESEDDQYRTLKRVIQQEAIRRWSRS</sequence>